<dbReference type="EMBL" id="FPJG01000006">
    <property type="protein sequence ID" value="SFW50292.1"/>
    <property type="molecule type" value="Genomic_DNA"/>
</dbReference>
<proteinExistence type="predicted"/>
<protein>
    <submittedName>
        <fullName evidence="2">Uncharacterized protein</fullName>
    </submittedName>
</protein>
<reference evidence="3" key="1">
    <citation type="submission" date="2016-11" db="EMBL/GenBank/DDBJ databases">
        <authorList>
            <person name="Varghese N."/>
            <person name="Submissions S."/>
        </authorList>
    </citation>
    <scope>NUCLEOTIDE SEQUENCE [LARGE SCALE GENOMIC DNA]</scope>
    <source>
        <strain evidence="3">DSM 44671</strain>
    </source>
</reference>
<evidence type="ECO:0000256" key="1">
    <source>
        <dbReference type="SAM" id="MobiDB-lite"/>
    </source>
</evidence>
<dbReference type="RefSeq" id="WP_072475072.1">
    <property type="nucleotide sequence ID" value="NZ_FPJG01000006.1"/>
</dbReference>
<feature type="compositionally biased region" description="Basic residues" evidence="1">
    <location>
        <begin position="336"/>
        <end position="348"/>
    </location>
</feature>
<dbReference type="AlphaFoldDB" id="A0A1K1PS09"/>
<accession>A0A1K1PS09</accession>
<organism evidence="2 3">
    <name type="scientific">Amycolatopsis australiensis</name>
    <dbReference type="NCBI Taxonomy" id="546364"/>
    <lineage>
        <taxon>Bacteria</taxon>
        <taxon>Bacillati</taxon>
        <taxon>Actinomycetota</taxon>
        <taxon>Actinomycetes</taxon>
        <taxon>Pseudonocardiales</taxon>
        <taxon>Pseudonocardiaceae</taxon>
        <taxon>Amycolatopsis</taxon>
    </lineage>
</organism>
<evidence type="ECO:0000313" key="2">
    <source>
        <dbReference type="EMBL" id="SFW50292.1"/>
    </source>
</evidence>
<feature type="compositionally biased region" description="Low complexity" evidence="1">
    <location>
        <begin position="254"/>
        <end position="280"/>
    </location>
</feature>
<evidence type="ECO:0000313" key="3">
    <source>
        <dbReference type="Proteomes" id="UP000182740"/>
    </source>
</evidence>
<keyword evidence="3" id="KW-1185">Reference proteome</keyword>
<feature type="region of interest" description="Disordered" evidence="1">
    <location>
        <begin position="318"/>
        <end position="369"/>
    </location>
</feature>
<dbReference type="OrthoDB" id="3636609at2"/>
<feature type="region of interest" description="Disordered" evidence="1">
    <location>
        <begin position="227"/>
        <end position="280"/>
    </location>
</feature>
<dbReference type="STRING" id="546364.SAMN04489730_0934"/>
<name>A0A1K1PS09_9PSEU</name>
<dbReference type="Proteomes" id="UP000182740">
    <property type="component" value="Unassembled WGS sequence"/>
</dbReference>
<sequence length="479" mass="52381">MELNTTAREQLRSFGVAPTEWAQRHFGTDEWHGDACGCSDDRCIGYHHDNVDDCGCLTVLLTSRHEPPVGTGEQAGLAAAVAQQAEPHTPRRPFTASFEGWTPDPDDLEQWPNCVRVEVVEGYDTTFSGEVAEADYRYADDDEVRHLVEIDTNYKPSRDGNPVRLGRPEAAALAAAVLEAIGDTFTSRHLGSLRRDEAVDLMFALESVATTLQRVRFAALADLSEELDEEHGAGDTDPADSQASGTPVSKPIPALAQATAEDADVAADSPRPAAVPAADADAVAGTLEQQFADAPRRGVRHGLARDRDLRRLRRAEVQGAASLRAQRRNPAAGAGRRQRQRPRVRRPGQRPGCVPGLPYRGRAVSAPGGPCRRCRRPLAGQRDTVVPPGMVRHCGRGLCTGCHSYVLRHGDLADYERTTRSLDDTIADYRVLRQRGLDHAEIAHQLGVKPASLQRQLERARARARTNTRDRSTSEEYVL</sequence>
<gene>
    <name evidence="2" type="ORF">SAMN04489730_0934</name>
</gene>